<gene>
    <name evidence="1" type="ORF">METZ01_LOCUS488946</name>
</gene>
<sequence>AENAYITPGLLAHGSVYEFCRAGHLQPQIEKLKTLYAPRLKATLAALDEYLPEAEATRPDGGFFLSLTLPEGVTTMDVRTRATEVNLKLADGRGFFADGGGERFLRLPFCALNSQQLQTGVARLADVVRSAA</sequence>
<dbReference type="InterPro" id="IPR015422">
    <property type="entry name" value="PyrdxlP-dep_Trfase_small"/>
</dbReference>
<proteinExistence type="predicted"/>
<dbReference type="Gene3D" id="3.90.1150.10">
    <property type="entry name" value="Aspartate Aminotransferase, domain 1"/>
    <property type="match status" value="1"/>
</dbReference>
<protein>
    <recommendedName>
        <fullName evidence="2">Aminotransferase class I/classII domain-containing protein</fullName>
    </recommendedName>
</protein>
<organism evidence="1">
    <name type="scientific">marine metagenome</name>
    <dbReference type="NCBI Taxonomy" id="408172"/>
    <lineage>
        <taxon>unclassified sequences</taxon>
        <taxon>metagenomes</taxon>
        <taxon>ecological metagenomes</taxon>
    </lineage>
</organism>
<reference evidence="1" key="1">
    <citation type="submission" date="2018-05" db="EMBL/GenBank/DDBJ databases">
        <authorList>
            <person name="Lanie J.A."/>
            <person name="Ng W.-L."/>
            <person name="Kazmierczak K.M."/>
            <person name="Andrzejewski T.M."/>
            <person name="Davidsen T.M."/>
            <person name="Wayne K.J."/>
            <person name="Tettelin H."/>
            <person name="Glass J.I."/>
            <person name="Rusch D."/>
            <person name="Podicherti R."/>
            <person name="Tsui H.-C.T."/>
            <person name="Winkler M.E."/>
        </authorList>
    </citation>
    <scope>NUCLEOTIDE SEQUENCE</scope>
</reference>
<dbReference type="PANTHER" id="PTHR42858">
    <property type="entry name" value="AMINOTRANSFERASE"/>
    <property type="match status" value="1"/>
</dbReference>
<feature type="non-terminal residue" evidence="1">
    <location>
        <position position="1"/>
    </location>
</feature>
<name>A0A383CV61_9ZZZZ</name>
<dbReference type="AlphaFoldDB" id="A0A383CV61"/>
<evidence type="ECO:0000313" key="1">
    <source>
        <dbReference type="EMBL" id="SVE36092.1"/>
    </source>
</evidence>
<dbReference type="SUPFAM" id="SSF53383">
    <property type="entry name" value="PLP-dependent transferases"/>
    <property type="match status" value="1"/>
</dbReference>
<dbReference type="EMBL" id="UINC01211967">
    <property type="protein sequence ID" value="SVE36092.1"/>
    <property type="molecule type" value="Genomic_DNA"/>
</dbReference>
<evidence type="ECO:0008006" key="2">
    <source>
        <dbReference type="Google" id="ProtNLM"/>
    </source>
</evidence>
<dbReference type="PANTHER" id="PTHR42858:SF1">
    <property type="entry name" value="LD15494P"/>
    <property type="match status" value="1"/>
</dbReference>
<dbReference type="InterPro" id="IPR015424">
    <property type="entry name" value="PyrdxlP-dep_Trfase"/>
</dbReference>
<dbReference type="GO" id="GO:0047536">
    <property type="term" value="F:2-aminoadipate transaminase activity"/>
    <property type="evidence" value="ECO:0007669"/>
    <property type="project" value="TreeGrafter"/>
</dbReference>
<accession>A0A383CV61</accession>